<gene>
    <name evidence="2" type="ORF">SAMN02927925_01121</name>
</gene>
<evidence type="ECO:0000313" key="3">
    <source>
        <dbReference type="Proteomes" id="UP000182124"/>
    </source>
</evidence>
<dbReference type="AlphaFoldDB" id="A0A1G4VI77"/>
<dbReference type="EMBL" id="FMTY01000002">
    <property type="protein sequence ID" value="SCX07166.1"/>
    <property type="molecule type" value="Genomic_DNA"/>
</dbReference>
<accession>A0A1G4VI77</accession>
<dbReference type="PANTHER" id="PTHR43317">
    <property type="entry name" value="THERMOSPERMINE SYNTHASE ACAULIS5"/>
    <property type="match status" value="1"/>
</dbReference>
<dbReference type="SUPFAM" id="SSF53335">
    <property type="entry name" value="S-adenosyl-L-methionine-dependent methyltransferases"/>
    <property type="match status" value="1"/>
</dbReference>
<reference evidence="2 3" key="1">
    <citation type="submission" date="2016-10" db="EMBL/GenBank/DDBJ databases">
        <authorList>
            <person name="de Groot N.N."/>
        </authorList>
    </citation>
    <scope>NUCLEOTIDE SEQUENCE [LARGE SCALE GENOMIC DNA]</scope>
    <source>
        <strain evidence="2 3">CGMCC 1.3801</strain>
    </source>
</reference>
<name>A0A1G4VI77_9FLAO</name>
<dbReference type="eggNOG" id="COG0421">
    <property type="taxonomic scope" value="Bacteria"/>
</dbReference>
<evidence type="ECO:0000313" key="2">
    <source>
        <dbReference type="EMBL" id="SCX07166.1"/>
    </source>
</evidence>
<dbReference type="CDD" id="cd02440">
    <property type="entry name" value="AdoMet_MTases"/>
    <property type="match status" value="1"/>
</dbReference>
<protein>
    <submittedName>
        <fullName evidence="2">Spermine/spermidine synthase</fullName>
    </submittedName>
</protein>
<organism evidence="2 3">
    <name type="scientific">Flavobacterium saliperosum</name>
    <dbReference type="NCBI Taxonomy" id="329186"/>
    <lineage>
        <taxon>Bacteria</taxon>
        <taxon>Pseudomonadati</taxon>
        <taxon>Bacteroidota</taxon>
        <taxon>Flavobacteriia</taxon>
        <taxon>Flavobacteriales</taxon>
        <taxon>Flavobacteriaceae</taxon>
        <taxon>Flavobacterium</taxon>
    </lineage>
</organism>
<dbReference type="Proteomes" id="UP000182124">
    <property type="component" value="Unassembled WGS sequence"/>
</dbReference>
<dbReference type="PANTHER" id="PTHR43317:SF1">
    <property type="entry name" value="THERMOSPERMINE SYNTHASE ACAULIS5"/>
    <property type="match status" value="1"/>
</dbReference>
<dbReference type="Gene3D" id="3.40.50.150">
    <property type="entry name" value="Vaccinia Virus protein VP39"/>
    <property type="match status" value="1"/>
</dbReference>
<dbReference type="Pfam" id="PF01564">
    <property type="entry name" value="Spermine_synth"/>
    <property type="match status" value="1"/>
</dbReference>
<dbReference type="InterPro" id="IPR029063">
    <property type="entry name" value="SAM-dependent_MTases_sf"/>
</dbReference>
<keyword evidence="1" id="KW-0620">Polyamine biosynthesis</keyword>
<sequence>MLHYEKFASKIALYLRIEMRSAMIKKILSYFIPINIHQKNSEINKSLEVTWANGQLVLDSKNTNYSYGSLQRILRKGLHYIGFERIRGFKNVLVLGVAGGSVIKTLVDEIKFKGQITGVELDANVIEIANNYFGLNEIPNLEIVIDDAFEFVLKTKTKYDLIIIDIFQDTKMPNFLFEDFFINRINFLLNVNGFILFNTMTLNKKDKDRNLSYRSRFDENYSVRMYPKVEDHNELFTIKKLK</sequence>
<dbReference type="GO" id="GO:0006596">
    <property type="term" value="P:polyamine biosynthetic process"/>
    <property type="evidence" value="ECO:0007669"/>
    <property type="project" value="UniProtKB-KW"/>
</dbReference>
<proteinExistence type="predicted"/>
<dbReference type="STRING" id="329186.SAMN02927925_01121"/>
<evidence type="ECO:0000256" key="1">
    <source>
        <dbReference type="ARBA" id="ARBA00023115"/>
    </source>
</evidence>